<dbReference type="Gene3D" id="1.20.1280.50">
    <property type="match status" value="1"/>
</dbReference>
<dbReference type="Pfam" id="PF00646">
    <property type="entry name" value="F-box"/>
    <property type="match status" value="1"/>
</dbReference>
<name>A0AAV8DPV0_9POAL</name>
<dbReference type="EMBL" id="JAMFTS010000003">
    <property type="protein sequence ID" value="KAJ4769864.1"/>
    <property type="molecule type" value="Genomic_DNA"/>
</dbReference>
<dbReference type="Pfam" id="PF24758">
    <property type="entry name" value="LRR_At5g56370"/>
    <property type="match status" value="1"/>
</dbReference>
<dbReference type="InterPro" id="IPR053781">
    <property type="entry name" value="F-box_AtFBL13-like"/>
</dbReference>
<dbReference type="InterPro" id="IPR036047">
    <property type="entry name" value="F-box-like_dom_sf"/>
</dbReference>
<dbReference type="InterPro" id="IPR001810">
    <property type="entry name" value="F-box_dom"/>
</dbReference>
<dbReference type="AlphaFoldDB" id="A0AAV8DPV0"/>
<feature type="domain" description="F-box" evidence="1">
    <location>
        <begin position="14"/>
        <end position="54"/>
    </location>
</feature>
<feature type="domain" description="F-box/LRR-repeat protein 15/At3g58940/PEG3-like LRR" evidence="2">
    <location>
        <begin position="138"/>
        <end position="255"/>
    </location>
</feature>
<accession>A0AAV8DPV0</accession>
<dbReference type="Gene3D" id="3.80.10.10">
    <property type="entry name" value="Ribonuclease Inhibitor"/>
    <property type="match status" value="1"/>
</dbReference>
<sequence>MKRARDSRGEKDRISSLSDHLIHLIMSFLTAQEAVRTCILSKRWKNLWTTLPFLDFDLSKFEYEGEFYDSEPEFGEPEPQINKCMRFRDFVSTTLLLRQASELHTFRLSCREMSSSPMYNIFVRSCILYAVKHSSQVLNINFSIDCPLSLGIFTCGSLVDVSLYCRTSVHKIKAIKLPCLRRLYLKETYINQDFIDKLFSGSPVLEFLHLENCGTEFSTLNSQSLKYLEIQCYCWVDTTDKRMELINTPNLLSFCYSICPYAMGHNMHLQMQNLTSASINSYLPYNFRSNILIGVSNVQNLNLSGEEIKALLENELSNCPEFSNLKDLSVDGLCLICHSNLLAYFLNHCPNLEELSLHHRDCFSPEKVHGNVELLKITPFKGKRLEKVEVKFVGAGKNFTRVMKYLQDITEESGAQINVTSLYDSYRGMDILEQDWQHV</sequence>
<dbReference type="InterPro" id="IPR053197">
    <property type="entry name" value="F-box_SCFL_complex_component"/>
</dbReference>
<dbReference type="InterPro" id="IPR055411">
    <property type="entry name" value="LRR_FXL15/At3g58940/PEG3-like"/>
</dbReference>
<protein>
    <submittedName>
        <fullName evidence="3">F-box family protein</fullName>
    </submittedName>
</protein>
<dbReference type="SUPFAM" id="SSF52047">
    <property type="entry name" value="RNI-like"/>
    <property type="match status" value="1"/>
</dbReference>
<dbReference type="SUPFAM" id="SSF81383">
    <property type="entry name" value="F-box domain"/>
    <property type="match status" value="1"/>
</dbReference>
<evidence type="ECO:0000313" key="4">
    <source>
        <dbReference type="Proteomes" id="UP001140206"/>
    </source>
</evidence>
<dbReference type="PANTHER" id="PTHR34223:SF51">
    <property type="entry name" value="OS06G0556300 PROTEIN"/>
    <property type="match status" value="1"/>
</dbReference>
<gene>
    <name evidence="3" type="ORF">LUZ62_054121</name>
</gene>
<evidence type="ECO:0000313" key="3">
    <source>
        <dbReference type="EMBL" id="KAJ4769864.1"/>
    </source>
</evidence>
<organism evidence="3 4">
    <name type="scientific">Rhynchospora pubera</name>
    <dbReference type="NCBI Taxonomy" id="906938"/>
    <lineage>
        <taxon>Eukaryota</taxon>
        <taxon>Viridiplantae</taxon>
        <taxon>Streptophyta</taxon>
        <taxon>Embryophyta</taxon>
        <taxon>Tracheophyta</taxon>
        <taxon>Spermatophyta</taxon>
        <taxon>Magnoliopsida</taxon>
        <taxon>Liliopsida</taxon>
        <taxon>Poales</taxon>
        <taxon>Cyperaceae</taxon>
        <taxon>Cyperoideae</taxon>
        <taxon>Rhynchosporeae</taxon>
        <taxon>Rhynchospora</taxon>
    </lineage>
</organism>
<dbReference type="Proteomes" id="UP001140206">
    <property type="component" value="Chromosome 3"/>
</dbReference>
<dbReference type="PANTHER" id="PTHR34223">
    <property type="entry name" value="OS11G0201299 PROTEIN"/>
    <property type="match status" value="1"/>
</dbReference>
<proteinExistence type="predicted"/>
<reference evidence="3" key="1">
    <citation type="submission" date="2022-08" db="EMBL/GenBank/DDBJ databases">
        <authorList>
            <person name="Marques A."/>
        </authorList>
    </citation>
    <scope>NUCLEOTIDE SEQUENCE</scope>
    <source>
        <strain evidence="3">RhyPub2mFocal</strain>
        <tissue evidence="3">Leaves</tissue>
    </source>
</reference>
<evidence type="ECO:0000259" key="2">
    <source>
        <dbReference type="Pfam" id="PF24758"/>
    </source>
</evidence>
<dbReference type="CDD" id="cd22160">
    <property type="entry name" value="F-box_AtFBL13-like"/>
    <property type="match status" value="1"/>
</dbReference>
<dbReference type="InterPro" id="IPR032675">
    <property type="entry name" value="LRR_dom_sf"/>
</dbReference>
<comment type="caution">
    <text evidence="3">The sequence shown here is derived from an EMBL/GenBank/DDBJ whole genome shotgun (WGS) entry which is preliminary data.</text>
</comment>
<keyword evidence="4" id="KW-1185">Reference proteome</keyword>
<evidence type="ECO:0000259" key="1">
    <source>
        <dbReference type="Pfam" id="PF00646"/>
    </source>
</evidence>